<feature type="compositionally biased region" description="Basic and acidic residues" evidence="1">
    <location>
        <begin position="84"/>
        <end position="99"/>
    </location>
</feature>
<dbReference type="AlphaFoldDB" id="A0A8E1UQA1"/>
<evidence type="ECO:0000313" key="3">
    <source>
        <dbReference type="EMBL" id="KOO67699.1"/>
    </source>
</evidence>
<accession>A0A8E1UQA1</accession>
<protein>
    <submittedName>
        <fullName evidence="3">Uncharacterized protein</fullName>
    </submittedName>
</protein>
<sequence>MKNNNADEETRGRNGKRRKPWYGETGETIAIIAVVVVLVSVFALDRCGDSVHQQQPSSIIMRDTGQLRHNAAADKPAVTTRQLPRTEETPQETARREGMEAGYNDGMEDGEVGEKYETHYSENASDYSGKFQECYEDGYEEGYDEGYSEGRQMHDDAL</sequence>
<reference evidence="3 4" key="1">
    <citation type="submission" date="2015-06" db="EMBL/GenBank/DDBJ databases">
        <title>Prevotella sp. 109, sp. nov., a novel member of the family Prevotellaceae isolated from human faeces.</title>
        <authorList>
            <person name="Shkoporov A.N."/>
            <person name="Chaplin A.V."/>
            <person name="Kafarskaia L.I."/>
            <person name="Efimov B.A."/>
        </authorList>
    </citation>
    <scope>NUCLEOTIDE SEQUENCE [LARGE SCALE GENOMIC DNA]</scope>
    <source>
        <strain evidence="3 4">109</strain>
    </source>
</reference>
<keyword evidence="2" id="KW-0472">Membrane</keyword>
<gene>
    <name evidence="3" type="ORF">ACU52_12015</name>
</gene>
<dbReference type="RefSeq" id="WP_053398959.1">
    <property type="nucleotide sequence ID" value="NZ_LFQU01000028.1"/>
</dbReference>
<keyword evidence="2" id="KW-1133">Transmembrane helix</keyword>
<dbReference type="Proteomes" id="UP000036951">
    <property type="component" value="Unassembled WGS sequence"/>
</dbReference>
<organism evidence="3 4">
    <name type="scientific">Xylanibacter rarus</name>
    <dbReference type="NCBI Taxonomy" id="1676614"/>
    <lineage>
        <taxon>Bacteria</taxon>
        <taxon>Pseudomonadati</taxon>
        <taxon>Bacteroidota</taxon>
        <taxon>Bacteroidia</taxon>
        <taxon>Bacteroidales</taxon>
        <taxon>Prevotellaceae</taxon>
        <taxon>Xylanibacter</taxon>
    </lineage>
</organism>
<keyword evidence="2" id="KW-0812">Transmembrane</keyword>
<keyword evidence="4" id="KW-1185">Reference proteome</keyword>
<evidence type="ECO:0000256" key="1">
    <source>
        <dbReference type="SAM" id="MobiDB-lite"/>
    </source>
</evidence>
<comment type="caution">
    <text evidence="3">The sequence shown here is derived from an EMBL/GenBank/DDBJ whole genome shotgun (WGS) entry which is preliminary data.</text>
</comment>
<feature type="transmembrane region" description="Helical" evidence="2">
    <location>
        <begin position="21"/>
        <end position="44"/>
    </location>
</feature>
<evidence type="ECO:0000313" key="4">
    <source>
        <dbReference type="Proteomes" id="UP000036951"/>
    </source>
</evidence>
<evidence type="ECO:0000256" key="2">
    <source>
        <dbReference type="SAM" id="Phobius"/>
    </source>
</evidence>
<feature type="region of interest" description="Disordered" evidence="1">
    <location>
        <begin position="1"/>
        <end position="21"/>
    </location>
</feature>
<proteinExistence type="predicted"/>
<feature type="region of interest" description="Disordered" evidence="1">
    <location>
        <begin position="64"/>
        <end position="111"/>
    </location>
</feature>
<dbReference type="EMBL" id="LFQU01000028">
    <property type="protein sequence ID" value="KOO67699.1"/>
    <property type="molecule type" value="Genomic_DNA"/>
</dbReference>
<name>A0A8E1UQA1_9BACT</name>